<dbReference type="EMBL" id="JAPQKP010000005">
    <property type="protein sequence ID" value="KAJ5189268.1"/>
    <property type="molecule type" value="Genomic_DNA"/>
</dbReference>
<protein>
    <submittedName>
        <fullName evidence="1">Uncharacterized protein</fullName>
    </submittedName>
</protein>
<name>A0A9W9J289_9EURO</name>
<reference evidence="1" key="1">
    <citation type="submission" date="2022-11" db="EMBL/GenBank/DDBJ databases">
        <authorList>
            <person name="Petersen C."/>
        </authorList>
    </citation>
    <scope>NUCLEOTIDE SEQUENCE</scope>
    <source>
        <strain evidence="1">IBT 16849</strain>
    </source>
</reference>
<dbReference type="Proteomes" id="UP001150879">
    <property type="component" value="Unassembled WGS sequence"/>
</dbReference>
<gene>
    <name evidence="1" type="ORF">N7472_008282</name>
</gene>
<accession>A0A9W9J289</accession>
<comment type="caution">
    <text evidence="1">The sequence shown here is derived from an EMBL/GenBank/DDBJ whole genome shotgun (WGS) entry which is preliminary data.</text>
</comment>
<sequence length="385" mass="43447">MVNTTSPPAITAGDDATINYLLSGVLSGGEICKATELAACLPLWFSDVKENKPIASAIPELLGRLLLPFGTPAVLEHVERLQAPDSLTDRQRWMEKLRVLMNDEAHERLLQKLESLQDQQLSFKTLYEQENGKCPRGNPQEDDMDDGNLAADPTRTLQFDYDMRDLMIRGDKKGMRKHPDVFYVTGSVAWTVRSPYWNVALATDEDGNRFLSDDILDEVLPKWRQILHGETIPTPRYGVVDSFRLWLASEEKKANDLGKPWPSTPARSTRFKFVTPEPYSRLRTLSTSGLSPIECTPNVPIVPIVTDSVQTELLREILTEVKELKTIISQILESKQELGTTENQMHGSLQPAYPPIPSATQPNFFLSQGQFVGPQYQLEPDWQQR</sequence>
<organism evidence="1 2">
    <name type="scientific">Penicillium cf. griseofulvum</name>
    <dbReference type="NCBI Taxonomy" id="2972120"/>
    <lineage>
        <taxon>Eukaryota</taxon>
        <taxon>Fungi</taxon>
        <taxon>Dikarya</taxon>
        <taxon>Ascomycota</taxon>
        <taxon>Pezizomycotina</taxon>
        <taxon>Eurotiomycetes</taxon>
        <taxon>Eurotiomycetidae</taxon>
        <taxon>Eurotiales</taxon>
        <taxon>Aspergillaceae</taxon>
        <taxon>Penicillium</taxon>
    </lineage>
</organism>
<evidence type="ECO:0000313" key="2">
    <source>
        <dbReference type="Proteomes" id="UP001150879"/>
    </source>
</evidence>
<reference evidence="1" key="2">
    <citation type="journal article" date="2023" name="IMA Fungus">
        <title>Comparative genomic study of the Penicillium genus elucidates a diverse pangenome and 15 lateral gene transfer events.</title>
        <authorList>
            <person name="Petersen C."/>
            <person name="Sorensen T."/>
            <person name="Nielsen M.R."/>
            <person name="Sondergaard T.E."/>
            <person name="Sorensen J.L."/>
            <person name="Fitzpatrick D.A."/>
            <person name="Frisvad J.C."/>
            <person name="Nielsen K.L."/>
        </authorList>
    </citation>
    <scope>NUCLEOTIDE SEQUENCE</scope>
    <source>
        <strain evidence="1">IBT 16849</strain>
    </source>
</reference>
<proteinExistence type="predicted"/>
<dbReference type="AlphaFoldDB" id="A0A9W9J289"/>
<evidence type="ECO:0000313" key="1">
    <source>
        <dbReference type="EMBL" id="KAJ5189268.1"/>
    </source>
</evidence>
<keyword evidence="2" id="KW-1185">Reference proteome</keyword>